<organism evidence="2 3">
    <name type="scientific">Nothoprocta perdicaria</name>
    <name type="common">Chilean tinamou</name>
    <name type="synonym">Crypturus perdicarius</name>
    <dbReference type="NCBI Taxonomy" id="30464"/>
    <lineage>
        <taxon>Eukaryota</taxon>
        <taxon>Metazoa</taxon>
        <taxon>Chordata</taxon>
        <taxon>Craniata</taxon>
        <taxon>Vertebrata</taxon>
        <taxon>Euteleostomi</taxon>
        <taxon>Archelosauria</taxon>
        <taxon>Archosauria</taxon>
        <taxon>Dinosauria</taxon>
        <taxon>Saurischia</taxon>
        <taxon>Theropoda</taxon>
        <taxon>Coelurosauria</taxon>
        <taxon>Aves</taxon>
        <taxon>Palaeognathae</taxon>
        <taxon>Tinamiformes</taxon>
        <taxon>Tinamidae</taxon>
        <taxon>Nothoprocta</taxon>
    </lineage>
</organism>
<evidence type="ECO:0000313" key="3">
    <source>
        <dbReference type="Proteomes" id="UP000694420"/>
    </source>
</evidence>
<name>A0A8C6YQB5_NOTPE</name>
<feature type="compositionally biased region" description="Basic and acidic residues" evidence="1">
    <location>
        <begin position="116"/>
        <end position="137"/>
    </location>
</feature>
<reference evidence="2" key="2">
    <citation type="submission" date="2025-09" db="UniProtKB">
        <authorList>
            <consortium name="Ensembl"/>
        </authorList>
    </citation>
    <scope>IDENTIFICATION</scope>
</reference>
<evidence type="ECO:0000313" key="2">
    <source>
        <dbReference type="Ensembl" id="ENSNPEP00000002841.1"/>
    </source>
</evidence>
<evidence type="ECO:0000256" key="1">
    <source>
        <dbReference type="SAM" id="MobiDB-lite"/>
    </source>
</evidence>
<dbReference type="Proteomes" id="UP000694420">
    <property type="component" value="Unplaced"/>
</dbReference>
<accession>A0A8C6YQB5</accession>
<reference evidence="2" key="1">
    <citation type="submission" date="2025-08" db="UniProtKB">
        <authorList>
            <consortium name="Ensembl"/>
        </authorList>
    </citation>
    <scope>IDENTIFICATION</scope>
</reference>
<proteinExistence type="predicted"/>
<keyword evidence="3" id="KW-1185">Reference proteome</keyword>
<feature type="region of interest" description="Disordered" evidence="1">
    <location>
        <begin position="116"/>
        <end position="139"/>
    </location>
</feature>
<sequence>FLAFLVSKCNLHFIAVGNIQRADNCSQLNLSGSSSSLASEASNKNSGQRSYGIGGAYLQKKIQEMIVKARDSADVCEKGGSKEASEKAELELEHRRRKGTLFGRLRERSFSRERTAFAAKREAEHPRASERSEKQEDIDSDALSTASIYGNSSLLAFHYLQRRIRRRRKTI</sequence>
<dbReference type="AlphaFoldDB" id="A0A8C6YQB5"/>
<protein>
    <submittedName>
        <fullName evidence="2">Uncharacterized protein</fullName>
    </submittedName>
</protein>
<dbReference type="Ensembl" id="ENSNPET00000002896.1">
    <property type="protein sequence ID" value="ENSNPEP00000002841.1"/>
    <property type="gene ID" value="ENSNPEG00000002190.1"/>
</dbReference>